<organism evidence="1">
    <name type="scientific">Ignavibacterium album</name>
    <dbReference type="NCBI Taxonomy" id="591197"/>
    <lineage>
        <taxon>Bacteria</taxon>
        <taxon>Pseudomonadati</taxon>
        <taxon>Ignavibacteriota</taxon>
        <taxon>Ignavibacteria</taxon>
        <taxon>Ignavibacteriales</taxon>
        <taxon>Ignavibacteriaceae</taxon>
        <taxon>Ignavibacterium</taxon>
    </lineage>
</organism>
<accession>A0A7V3E7S2</accession>
<evidence type="ECO:0000313" key="1">
    <source>
        <dbReference type="EMBL" id="HFI91622.1"/>
    </source>
</evidence>
<dbReference type="EMBL" id="DSUJ01000008">
    <property type="protein sequence ID" value="HFI91622.1"/>
    <property type="molecule type" value="Genomic_DNA"/>
</dbReference>
<reference evidence="1" key="1">
    <citation type="journal article" date="2020" name="mSystems">
        <title>Genome- and Community-Level Interaction Insights into Carbon Utilization and Element Cycling Functions of Hydrothermarchaeota in Hydrothermal Sediment.</title>
        <authorList>
            <person name="Zhou Z."/>
            <person name="Liu Y."/>
            <person name="Xu W."/>
            <person name="Pan J."/>
            <person name="Luo Z.H."/>
            <person name="Li M."/>
        </authorList>
    </citation>
    <scope>NUCLEOTIDE SEQUENCE [LARGE SCALE GENOMIC DNA]</scope>
    <source>
        <strain evidence="1">SpSt-479</strain>
    </source>
</reference>
<gene>
    <name evidence="1" type="ORF">ENS31_08870</name>
</gene>
<comment type="caution">
    <text evidence="1">The sequence shown here is derived from an EMBL/GenBank/DDBJ whole genome shotgun (WGS) entry which is preliminary data.</text>
</comment>
<dbReference type="AlphaFoldDB" id="A0A7V3E7S2"/>
<proteinExistence type="predicted"/>
<protein>
    <recommendedName>
        <fullName evidence="2">DUF4625 domain-containing protein</fullName>
    </recommendedName>
</protein>
<evidence type="ECO:0008006" key="2">
    <source>
        <dbReference type="Google" id="ProtNLM"/>
    </source>
</evidence>
<name>A0A7V3E7S2_9BACT</name>
<sequence>MKLKEIIAIVFIVIFFVSCEKEFDTVIDSQKQFYQVVSVSPKDSVLFNVQDSSLVVKIQFSPTSSVNSVYAEIINPAGKNFLNGSLPLFDNGKSENGDQTANDKAFSNKIFMKGNDLNGNYDIKFYVNENSNQSKLVAWSTFKYRNGQSNVAPVISDALVEPDTVVVTDTIAILTSLRVFDDNGLNDIKEVYFIVYRPDGSTNGNKVFLYDDGNLTLNGDQTAGDGIYSRIISVNQTNAKGTYRFEFKAFDRGGLQSNIINYPVLIQ</sequence>
<dbReference type="PROSITE" id="PS51257">
    <property type="entry name" value="PROKAR_LIPOPROTEIN"/>
    <property type="match status" value="1"/>
</dbReference>